<accession>A0A6J4T067</accession>
<name>A0A6J4T067_9ACTN</name>
<feature type="compositionally biased region" description="Basic and acidic residues" evidence="1">
    <location>
        <begin position="50"/>
        <end position="82"/>
    </location>
</feature>
<sequence length="169" mass="18354">ARLLSGLRIEPAAPRRRRGRLCDCRLRRLPRPLEGAGAVPGRVVPGGDPPARHGPDPRLLRRRDRIDLPDRRARGARGHADLARAPARAQPRARARGARAVGPAPVLPAHPRVVRGRPDGPQRALHRSLPAAFPVHDARAVCDLGGPAGGASCPRSSRRTRRFASRRRV</sequence>
<gene>
    <name evidence="2" type="ORF">AVDCRST_MAG45-1823</name>
</gene>
<reference evidence="2" key="1">
    <citation type="submission" date="2020-02" db="EMBL/GenBank/DDBJ databases">
        <authorList>
            <person name="Meier V. D."/>
        </authorList>
    </citation>
    <scope>NUCLEOTIDE SEQUENCE</scope>
    <source>
        <strain evidence="2">AVDCRST_MAG45</strain>
    </source>
</reference>
<evidence type="ECO:0000313" key="2">
    <source>
        <dbReference type="EMBL" id="CAA9509659.1"/>
    </source>
</evidence>
<feature type="compositionally biased region" description="Low complexity" evidence="1">
    <location>
        <begin position="34"/>
        <end position="46"/>
    </location>
</feature>
<evidence type="ECO:0000256" key="1">
    <source>
        <dbReference type="SAM" id="MobiDB-lite"/>
    </source>
</evidence>
<dbReference type="EMBL" id="CADCVU010000155">
    <property type="protein sequence ID" value="CAA9509659.1"/>
    <property type="molecule type" value="Genomic_DNA"/>
</dbReference>
<organism evidence="2">
    <name type="scientific">uncultured Solirubrobacterales bacterium</name>
    <dbReference type="NCBI Taxonomy" id="768556"/>
    <lineage>
        <taxon>Bacteria</taxon>
        <taxon>Bacillati</taxon>
        <taxon>Actinomycetota</taxon>
        <taxon>Thermoleophilia</taxon>
        <taxon>Solirubrobacterales</taxon>
        <taxon>environmental samples</taxon>
    </lineage>
</organism>
<feature type="non-terminal residue" evidence="2">
    <location>
        <position position="169"/>
    </location>
</feature>
<proteinExistence type="predicted"/>
<protein>
    <submittedName>
        <fullName evidence="2">Uncharacterized protein</fullName>
    </submittedName>
</protein>
<feature type="region of interest" description="Disordered" evidence="1">
    <location>
        <begin position="34"/>
        <end position="123"/>
    </location>
</feature>
<dbReference type="AlphaFoldDB" id="A0A6J4T067"/>
<feature type="compositionally biased region" description="Basic residues" evidence="1">
    <location>
        <begin position="156"/>
        <end position="169"/>
    </location>
</feature>
<feature type="region of interest" description="Disordered" evidence="1">
    <location>
        <begin position="145"/>
        <end position="169"/>
    </location>
</feature>
<feature type="non-terminal residue" evidence="2">
    <location>
        <position position="1"/>
    </location>
</feature>